<sequence>MKKLIFIFTALPLLAFAENYSCDELLNDMNNSCNGSSLCIDNFNKYFEIILDTCTYNESERFAYYKLLKPLTLKGTLKYIIDYNASACSPDVRYSIFTPDNEDFSFLIGQEYNGALVKKSFKDIEKMLPKWFKETMLAGSVSFNVELTLENIKDEFYELYEHRNVYKCLGQNISACNFGDEREIFPKAVKVLGKASEEKSGLSSYIYVETSMIYYTLNTEDDYVNIREMPNGKILSKIYKSNMDNIVIVDLE</sequence>
<dbReference type="EMBL" id="DXAQ01000122">
    <property type="protein sequence ID" value="HIZ89858.1"/>
    <property type="molecule type" value="Genomic_DNA"/>
</dbReference>
<name>A0A9D2KDB4_9BACT</name>
<accession>A0A9D2KDB4</accession>
<evidence type="ECO:0000313" key="2">
    <source>
        <dbReference type="EMBL" id="HIZ89858.1"/>
    </source>
</evidence>
<evidence type="ECO:0000313" key="3">
    <source>
        <dbReference type="Proteomes" id="UP000824176"/>
    </source>
</evidence>
<organism evidence="2 3">
    <name type="scientific">Candidatus Mucispirillum faecigallinarum</name>
    <dbReference type="NCBI Taxonomy" id="2838699"/>
    <lineage>
        <taxon>Bacteria</taxon>
        <taxon>Pseudomonadati</taxon>
        <taxon>Deferribacterota</taxon>
        <taxon>Deferribacteres</taxon>
        <taxon>Deferribacterales</taxon>
        <taxon>Mucispirillaceae</taxon>
        <taxon>Mucispirillum</taxon>
    </lineage>
</organism>
<dbReference type="Proteomes" id="UP000824176">
    <property type="component" value="Unassembled WGS sequence"/>
</dbReference>
<comment type="caution">
    <text evidence="2">The sequence shown here is derived from an EMBL/GenBank/DDBJ whole genome shotgun (WGS) entry which is preliminary data.</text>
</comment>
<gene>
    <name evidence="2" type="ORF">H9804_07920</name>
</gene>
<reference evidence="2" key="1">
    <citation type="journal article" date="2021" name="PeerJ">
        <title>Extensive microbial diversity within the chicken gut microbiome revealed by metagenomics and culture.</title>
        <authorList>
            <person name="Gilroy R."/>
            <person name="Ravi A."/>
            <person name="Getino M."/>
            <person name="Pursley I."/>
            <person name="Horton D.L."/>
            <person name="Alikhan N.F."/>
            <person name="Baker D."/>
            <person name="Gharbi K."/>
            <person name="Hall N."/>
            <person name="Watson M."/>
            <person name="Adriaenssens E.M."/>
            <person name="Foster-Nyarko E."/>
            <person name="Jarju S."/>
            <person name="Secka A."/>
            <person name="Antonio M."/>
            <person name="Oren A."/>
            <person name="Chaudhuri R.R."/>
            <person name="La Ragione R."/>
            <person name="Hildebrand F."/>
            <person name="Pallen M.J."/>
        </authorList>
    </citation>
    <scope>NUCLEOTIDE SEQUENCE</scope>
    <source>
        <strain evidence="2">ChiW4-1371</strain>
    </source>
</reference>
<feature type="signal peptide" evidence="1">
    <location>
        <begin position="1"/>
        <end position="17"/>
    </location>
</feature>
<evidence type="ECO:0000256" key="1">
    <source>
        <dbReference type="SAM" id="SignalP"/>
    </source>
</evidence>
<keyword evidence="1" id="KW-0732">Signal</keyword>
<proteinExistence type="predicted"/>
<protein>
    <submittedName>
        <fullName evidence="2">Uncharacterized protein</fullName>
    </submittedName>
</protein>
<dbReference type="AlphaFoldDB" id="A0A9D2KDB4"/>
<reference evidence="2" key="2">
    <citation type="submission" date="2021-04" db="EMBL/GenBank/DDBJ databases">
        <authorList>
            <person name="Gilroy R."/>
        </authorList>
    </citation>
    <scope>NUCLEOTIDE SEQUENCE</scope>
    <source>
        <strain evidence="2">ChiW4-1371</strain>
    </source>
</reference>
<feature type="chain" id="PRO_5038832720" evidence="1">
    <location>
        <begin position="18"/>
        <end position="252"/>
    </location>
</feature>